<evidence type="ECO:0000256" key="17">
    <source>
        <dbReference type="ARBA" id="ARBA00034145"/>
    </source>
</evidence>
<dbReference type="AlphaFoldDB" id="L5LHV6"/>
<dbReference type="InterPro" id="IPR035501">
    <property type="entry name" value="GLYR1_PWWP"/>
</dbReference>
<evidence type="ECO:0000256" key="12">
    <source>
        <dbReference type="ARBA" id="ARBA00025706"/>
    </source>
</evidence>
<feature type="region of interest" description="Disordered" evidence="21">
    <location>
        <begin position="756"/>
        <end position="816"/>
    </location>
</feature>
<dbReference type="InterPro" id="IPR041723">
    <property type="entry name" value="CCT"/>
</dbReference>
<comment type="pathway">
    <text evidence="12">Phospholipid metabolism; phosphatidylcholine biosynthesis; phosphatidylcholine from phosphocholine: step 1/2.</text>
</comment>
<dbReference type="SMART" id="SM00293">
    <property type="entry name" value="PWWP"/>
    <property type="match status" value="1"/>
</dbReference>
<evidence type="ECO:0000256" key="20">
    <source>
        <dbReference type="SAM" id="Coils"/>
    </source>
</evidence>
<comment type="subunit">
    <text evidence="18">Homotetramere. Interacts with MAPK14. Interacts with KDM1B at nucleosomes; this interaction stimulates H3K4me1 and H3K4me2 demethylation. Binds to mononucleosomes. Interacts with GATA4; the interaction is required for a synergistic activation of GATA4 target genes transcription.</text>
</comment>
<feature type="region of interest" description="Disordered" evidence="21">
    <location>
        <begin position="99"/>
        <end position="189"/>
    </location>
</feature>
<dbReference type="Gene3D" id="3.40.50.620">
    <property type="entry name" value="HUPs"/>
    <property type="match status" value="1"/>
</dbReference>
<evidence type="ECO:0000313" key="23">
    <source>
        <dbReference type="EMBL" id="ELK25466.1"/>
    </source>
</evidence>
<dbReference type="SUPFAM" id="SSF63748">
    <property type="entry name" value="Tudor/PWWP/MBT"/>
    <property type="match status" value="1"/>
</dbReference>
<dbReference type="GO" id="GO:0051287">
    <property type="term" value="F:NAD binding"/>
    <property type="evidence" value="ECO:0007669"/>
    <property type="project" value="InterPro"/>
</dbReference>
<evidence type="ECO:0000256" key="11">
    <source>
        <dbReference type="ARBA" id="ARBA00025501"/>
    </source>
</evidence>
<dbReference type="InterPro" id="IPR014729">
    <property type="entry name" value="Rossmann-like_a/b/a_fold"/>
</dbReference>
<dbReference type="GO" id="GO:0031210">
    <property type="term" value="F:phosphatidylcholine binding"/>
    <property type="evidence" value="ECO:0007669"/>
    <property type="project" value="TreeGrafter"/>
</dbReference>
<dbReference type="CDD" id="cd02174">
    <property type="entry name" value="CCT"/>
    <property type="match status" value="1"/>
</dbReference>
<feature type="domain" description="PWWP" evidence="22">
    <location>
        <begin position="8"/>
        <end position="66"/>
    </location>
</feature>
<dbReference type="Proteomes" id="UP000010556">
    <property type="component" value="Unassembled WGS sequence"/>
</dbReference>
<keyword evidence="20" id="KW-0175">Coiled coil</keyword>
<dbReference type="InterPro" id="IPR004821">
    <property type="entry name" value="Cyt_trans-like"/>
</dbReference>
<evidence type="ECO:0000256" key="6">
    <source>
        <dbReference type="ARBA" id="ARBA00022679"/>
    </source>
</evidence>
<comment type="pathway">
    <text evidence="2">Lipid metabolism.</text>
</comment>
<dbReference type="InterPro" id="IPR008927">
    <property type="entry name" value="6-PGluconate_DH-like_C_sf"/>
</dbReference>
<evidence type="ECO:0000259" key="22">
    <source>
        <dbReference type="PROSITE" id="PS50812"/>
    </source>
</evidence>
<evidence type="ECO:0000256" key="7">
    <source>
        <dbReference type="ARBA" id="ARBA00022695"/>
    </source>
</evidence>
<dbReference type="Pfam" id="PF00855">
    <property type="entry name" value="PWWP"/>
    <property type="match status" value="1"/>
</dbReference>
<feature type="compositionally biased region" description="Basic residues" evidence="21">
    <location>
        <begin position="136"/>
        <end position="147"/>
    </location>
</feature>
<comment type="function">
    <text evidence="11">Catalyzes the key rate-limiting step in the CDP-choline pathway for phosphatidylcholine biosynthesis.</text>
</comment>
<dbReference type="FunFam" id="3.40.50.620:FF:000016">
    <property type="entry name" value="Putative choline-phosphate cytidylyltransferase B"/>
    <property type="match status" value="1"/>
</dbReference>
<protein>
    <recommendedName>
        <fullName evidence="16">Cytokine-like nuclear factor N-PAC</fullName>
        <ecNumber evidence="13">2.7.7.15</ecNumber>
    </recommendedName>
    <alternativeName>
        <fullName evidence="14">Glyoxylate reductase 1 homolog</fullName>
    </alternativeName>
    <alternativeName>
        <fullName evidence="15">Nuclear protein NP60</fullName>
    </alternativeName>
    <alternativeName>
        <fullName evidence="17">Putative oxidoreductase GLYR1</fullName>
    </alternativeName>
</protein>
<dbReference type="Pfam" id="PF14833">
    <property type="entry name" value="NAD_binding_11"/>
    <property type="match status" value="1"/>
</dbReference>
<dbReference type="PANTHER" id="PTHR10739">
    <property type="entry name" value="CYTIDYLYLTRANSFERASE"/>
    <property type="match status" value="1"/>
</dbReference>
<sequence>MAPVSLQLGDLVWGRLGPYPPWPGKIIPPPKELEKPRGKKWYFVKFFGVEDHAWIKSGQLKPYQAFKEEMIKKTKGKRFQQAVEAVEELLGTDKKKDQTLCHSSADDEKRHDSCEEKRRPNSSDEKRKHRLSEGKLRKKLKERKKRVPSGSSERGSKSLLKRTQERSPQKRGPPPQDEKDPESVTMNGRTAGPMAAFELQPTASGPLKDIDSHFHHFLLSQTGKPAISSQTIIKKLKICGEDTVSTSIQAADSTAMNGSIAPTHKKIGFLGVGLMGSGIISNLLKTGHETAQDVVLGPRGVLQGIRSGKCYVDLSTTDADTVTELAQLIVSRGGRFLEAPISGNQQQVNDGMLVILAAGDRDLYEDCSSCFQAIGKTSFFLGEVGNAAKMMLIVNMVQGSFMATIAEGLTLAQETGQSQETFLDILNQGPLASIYLYQKYQNILQGNVEPDFHLKCIQKDLRLALALGSAVNHPTPMAAAANESFPVWKLLTHYSCKRELIAKSTAQILLKDFLNGLFLVDRPVRVYADGIFDLFHSGHARALMQAKTLFPNSYLLVGVCSDDLTHKFKGFTVMNEAERYEALRHCRYVDEVIRDAPWTLTPEFLEKHKIDFVAHDDIPYSSAGSDDVYKHIKEAGMFVPTQRTEGISTSDIITRIVRDYDVYARRNLQRGYTAKELNVSFINEKKYRFQNQVDKMKEKVKNVEERSKEFVNRVEEKSHDLIQKWEEKSREFIGNFLELFGPDGAWKQMFQERSSRMLQALSPKQSPVSSPTRSRSPSRSPSPTFSWLPVKTSPPSSPKAASASISSLSEGDEDEK</sequence>
<dbReference type="UniPathway" id="UPA00753">
    <property type="reaction ID" value="UER00739"/>
</dbReference>
<evidence type="ECO:0000256" key="13">
    <source>
        <dbReference type="ARBA" id="ARBA00026101"/>
    </source>
</evidence>
<dbReference type="InterPro" id="IPR036291">
    <property type="entry name" value="NAD(P)-bd_dom_sf"/>
</dbReference>
<evidence type="ECO:0000256" key="16">
    <source>
        <dbReference type="ARBA" id="ARBA00034140"/>
    </source>
</evidence>
<evidence type="ECO:0000256" key="3">
    <source>
        <dbReference type="ARBA" id="ARBA00010101"/>
    </source>
</evidence>
<dbReference type="InterPro" id="IPR000313">
    <property type="entry name" value="PWWP_dom"/>
</dbReference>
<dbReference type="EC" id="2.7.7.15" evidence="13"/>
<accession>L5LHV6</accession>
<dbReference type="eggNOG" id="KOG2804">
    <property type="taxonomic scope" value="Eukaryota"/>
</dbReference>
<dbReference type="Gene3D" id="3.40.50.720">
    <property type="entry name" value="NAD(P)-binding Rossmann-like Domain"/>
    <property type="match status" value="1"/>
</dbReference>
<dbReference type="SUPFAM" id="SSF51735">
    <property type="entry name" value="NAD(P)-binding Rossmann-fold domains"/>
    <property type="match status" value="1"/>
</dbReference>
<evidence type="ECO:0000256" key="4">
    <source>
        <dbReference type="ARBA" id="ARBA00022454"/>
    </source>
</evidence>
<dbReference type="InterPro" id="IPR013328">
    <property type="entry name" value="6PGD_dom2"/>
</dbReference>
<reference evidence="24" key="1">
    <citation type="journal article" date="2013" name="Science">
        <title>Comparative analysis of bat genomes provides insight into the evolution of flight and immunity.</title>
        <authorList>
            <person name="Zhang G."/>
            <person name="Cowled C."/>
            <person name="Shi Z."/>
            <person name="Huang Z."/>
            <person name="Bishop-Lilly K.A."/>
            <person name="Fang X."/>
            <person name="Wynne J.W."/>
            <person name="Xiong Z."/>
            <person name="Baker M.L."/>
            <person name="Zhao W."/>
            <person name="Tachedjian M."/>
            <person name="Zhu Y."/>
            <person name="Zhou P."/>
            <person name="Jiang X."/>
            <person name="Ng J."/>
            <person name="Yang L."/>
            <person name="Wu L."/>
            <person name="Xiao J."/>
            <person name="Feng Y."/>
            <person name="Chen Y."/>
            <person name="Sun X."/>
            <person name="Zhang Y."/>
            <person name="Marsh G.A."/>
            <person name="Crameri G."/>
            <person name="Broder C.C."/>
            <person name="Frey K.G."/>
            <person name="Wang L.F."/>
            <person name="Wang J."/>
        </authorList>
    </citation>
    <scope>NUCLEOTIDE SEQUENCE [LARGE SCALE GENOMIC DNA]</scope>
</reference>
<keyword evidence="10" id="KW-1208">Phospholipid metabolism</keyword>
<evidence type="ECO:0000256" key="19">
    <source>
        <dbReference type="ARBA" id="ARBA00048285"/>
    </source>
</evidence>
<dbReference type="SUPFAM" id="SSF52374">
    <property type="entry name" value="Nucleotidylyl transferase"/>
    <property type="match status" value="1"/>
</dbReference>
<dbReference type="Gene3D" id="2.30.30.140">
    <property type="match status" value="1"/>
</dbReference>
<evidence type="ECO:0000256" key="2">
    <source>
        <dbReference type="ARBA" id="ARBA00005189"/>
    </source>
</evidence>
<keyword evidence="8" id="KW-0443">Lipid metabolism</keyword>
<feature type="coiled-coil region" evidence="20">
    <location>
        <begin position="686"/>
        <end position="713"/>
    </location>
</feature>
<evidence type="ECO:0000256" key="15">
    <source>
        <dbReference type="ARBA" id="ARBA00032038"/>
    </source>
</evidence>
<proteinExistence type="inferred from homology"/>
<dbReference type="EMBL" id="KB111935">
    <property type="protein sequence ID" value="ELK25466.1"/>
    <property type="molecule type" value="Genomic_DNA"/>
</dbReference>
<evidence type="ECO:0000256" key="21">
    <source>
        <dbReference type="SAM" id="MobiDB-lite"/>
    </source>
</evidence>
<feature type="compositionally biased region" description="Low complexity" evidence="21">
    <location>
        <begin position="766"/>
        <end position="786"/>
    </location>
</feature>
<dbReference type="GO" id="GO:0050661">
    <property type="term" value="F:NADP binding"/>
    <property type="evidence" value="ECO:0007669"/>
    <property type="project" value="InterPro"/>
</dbReference>
<evidence type="ECO:0000256" key="1">
    <source>
        <dbReference type="ARBA" id="ARBA00004286"/>
    </source>
</evidence>
<evidence type="ECO:0000256" key="5">
    <source>
        <dbReference type="ARBA" id="ARBA00022516"/>
    </source>
</evidence>
<dbReference type="GO" id="GO:0005694">
    <property type="term" value="C:chromosome"/>
    <property type="evidence" value="ECO:0007669"/>
    <property type="project" value="UniProtKB-SubCell"/>
</dbReference>
<dbReference type="InterPro" id="IPR006115">
    <property type="entry name" value="6PGDH_NADP-bd"/>
</dbReference>
<evidence type="ECO:0000256" key="8">
    <source>
        <dbReference type="ARBA" id="ARBA00023098"/>
    </source>
</evidence>
<organism evidence="23 24">
    <name type="scientific">Myotis davidii</name>
    <name type="common">David's myotis</name>
    <dbReference type="NCBI Taxonomy" id="225400"/>
    <lineage>
        <taxon>Eukaryota</taxon>
        <taxon>Metazoa</taxon>
        <taxon>Chordata</taxon>
        <taxon>Craniata</taxon>
        <taxon>Vertebrata</taxon>
        <taxon>Euteleostomi</taxon>
        <taxon>Mammalia</taxon>
        <taxon>Eutheria</taxon>
        <taxon>Laurasiatheria</taxon>
        <taxon>Chiroptera</taxon>
        <taxon>Yangochiroptera</taxon>
        <taxon>Vespertilionidae</taxon>
        <taxon>Myotis</taxon>
    </lineage>
</organism>
<dbReference type="SUPFAM" id="SSF48179">
    <property type="entry name" value="6-phosphogluconate dehydrogenase C-terminal domain-like"/>
    <property type="match status" value="1"/>
</dbReference>
<dbReference type="PROSITE" id="PS50812">
    <property type="entry name" value="PWWP"/>
    <property type="match status" value="1"/>
</dbReference>
<keyword evidence="6" id="KW-0808">Transferase</keyword>
<comment type="subcellular location">
    <subcellularLocation>
        <location evidence="1">Chromosome</location>
    </subcellularLocation>
</comment>
<evidence type="ECO:0000256" key="18">
    <source>
        <dbReference type="ARBA" id="ARBA00047108"/>
    </source>
</evidence>
<feature type="compositionally biased region" description="Basic and acidic residues" evidence="21">
    <location>
        <begin position="99"/>
        <end position="135"/>
    </location>
</feature>
<dbReference type="GO" id="GO:0004105">
    <property type="term" value="F:choline-phosphate cytidylyltransferase activity"/>
    <property type="evidence" value="ECO:0007669"/>
    <property type="project" value="UniProtKB-EC"/>
</dbReference>
<evidence type="ECO:0000256" key="14">
    <source>
        <dbReference type="ARBA" id="ARBA00030287"/>
    </source>
</evidence>
<evidence type="ECO:0000256" key="9">
    <source>
        <dbReference type="ARBA" id="ARBA00023209"/>
    </source>
</evidence>
<dbReference type="InterPro" id="IPR045049">
    <property type="entry name" value="Pcy1-like"/>
</dbReference>
<dbReference type="NCBIfam" id="TIGR00125">
    <property type="entry name" value="cyt_tran_rel"/>
    <property type="match status" value="1"/>
</dbReference>
<dbReference type="Pfam" id="PF03446">
    <property type="entry name" value="NAD_binding_2"/>
    <property type="match status" value="1"/>
</dbReference>
<dbReference type="PANTHER" id="PTHR10739:SF20">
    <property type="entry name" value="CHOLINE-PHOSPHATE CYTIDYLYLTRANSFERASE B"/>
    <property type="match status" value="1"/>
</dbReference>
<keyword evidence="24" id="KW-1185">Reference proteome</keyword>
<comment type="catalytic activity">
    <reaction evidence="19">
        <text>phosphocholine + CTP + H(+) = CDP-choline + diphosphate</text>
        <dbReference type="Rhea" id="RHEA:18997"/>
        <dbReference type="ChEBI" id="CHEBI:15378"/>
        <dbReference type="ChEBI" id="CHEBI:33019"/>
        <dbReference type="ChEBI" id="CHEBI:37563"/>
        <dbReference type="ChEBI" id="CHEBI:58779"/>
        <dbReference type="ChEBI" id="CHEBI:295975"/>
        <dbReference type="EC" id="2.7.7.15"/>
    </reaction>
    <physiologicalReaction direction="left-to-right" evidence="19">
        <dbReference type="Rhea" id="RHEA:18998"/>
    </physiologicalReaction>
</comment>
<evidence type="ECO:0000313" key="24">
    <source>
        <dbReference type="Proteomes" id="UP000010556"/>
    </source>
</evidence>
<keyword evidence="9" id="KW-0594">Phospholipid biosynthesis</keyword>
<comment type="similarity">
    <text evidence="3">Belongs to the cytidylyltransferase family.</text>
</comment>
<name>L5LHV6_MYODS</name>
<keyword evidence="7" id="KW-0548">Nucleotidyltransferase</keyword>
<feature type="compositionally biased region" description="Low complexity" evidence="21">
    <location>
        <begin position="798"/>
        <end position="809"/>
    </location>
</feature>
<evidence type="ECO:0000256" key="10">
    <source>
        <dbReference type="ARBA" id="ARBA00023264"/>
    </source>
</evidence>
<keyword evidence="5" id="KW-0444">Lipid biosynthesis</keyword>
<dbReference type="Gene3D" id="1.10.1040.10">
    <property type="entry name" value="N-(1-d-carboxylethyl)-l-norvaline Dehydrogenase, domain 2"/>
    <property type="match status" value="1"/>
</dbReference>
<keyword evidence="4" id="KW-0158">Chromosome</keyword>
<gene>
    <name evidence="23" type="ORF">MDA_GLEAN10006363</name>
</gene>
<dbReference type="InterPro" id="IPR029154">
    <property type="entry name" value="HIBADH-like_NADP-bd"/>
</dbReference>
<dbReference type="CDD" id="cd05836">
    <property type="entry name" value="PWWP_GLYR1"/>
    <property type="match status" value="1"/>
</dbReference>
<dbReference type="Pfam" id="PF01467">
    <property type="entry name" value="CTP_transf_like"/>
    <property type="match status" value="1"/>
</dbReference>